<dbReference type="EnsemblMetazoa" id="AALFPA23_001913.R1417">
    <property type="protein sequence ID" value="AALFPA23_001913.P1417"/>
    <property type="gene ID" value="AALFPA23_001913"/>
</dbReference>
<keyword evidence="2" id="KW-1185">Reference proteome</keyword>
<reference evidence="2" key="1">
    <citation type="journal article" date="2015" name="Proc. Natl. Acad. Sci. U.S.A.">
        <title>Genome sequence of the Asian Tiger mosquito, Aedes albopictus, reveals insights into its biology, genetics, and evolution.</title>
        <authorList>
            <person name="Chen X.G."/>
            <person name="Jiang X."/>
            <person name="Gu J."/>
            <person name="Xu M."/>
            <person name="Wu Y."/>
            <person name="Deng Y."/>
            <person name="Zhang C."/>
            <person name="Bonizzoni M."/>
            <person name="Dermauw W."/>
            <person name="Vontas J."/>
            <person name="Armbruster P."/>
            <person name="Huang X."/>
            <person name="Yang Y."/>
            <person name="Zhang H."/>
            <person name="He W."/>
            <person name="Peng H."/>
            <person name="Liu Y."/>
            <person name="Wu K."/>
            <person name="Chen J."/>
            <person name="Lirakis M."/>
            <person name="Topalis P."/>
            <person name="Van Leeuwen T."/>
            <person name="Hall A.B."/>
            <person name="Jiang X."/>
            <person name="Thorpe C."/>
            <person name="Mueller R.L."/>
            <person name="Sun C."/>
            <person name="Waterhouse R.M."/>
            <person name="Yan G."/>
            <person name="Tu Z.J."/>
            <person name="Fang X."/>
            <person name="James A.A."/>
        </authorList>
    </citation>
    <scope>NUCLEOTIDE SEQUENCE [LARGE SCALE GENOMIC DNA]</scope>
    <source>
        <strain evidence="2">Foshan</strain>
    </source>
</reference>
<dbReference type="GeneID" id="115257872"/>
<dbReference type="GeneID" id="109407714"/>
<dbReference type="RefSeq" id="XP_019536412.1">
    <property type="nucleotide sequence ID" value="XM_019680867.3"/>
</dbReference>
<dbReference type="GeneID" id="115264417"/>
<dbReference type="EnsemblMetazoa" id="AALFPA23_015313.R22233">
    <property type="protein sequence ID" value="AALFPA23_015313.P22233"/>
    <property type="gene ID" value="AALFPA23_015313"/>
</dbReference>
<dbReference type="RefSeq" id="XP_029726062.1">
    <property type="nucleotide sequence ID" value="XM_029870202.2"/>
</dbReference>
<dbReference type="EnsemblMetazoa" id="AALFPA23_005450.R6963">
    <property type="protein sequence ID" value="AALFPA23_005450.P6963"/>
    <property type="gene ID" value="AALFPA23_005450"/>
</dbReference>
<organism evidence="1 2">
    <name type="scientific">Aedes albopictus</name>
    <name type="common">Asian tiger mosquito</name>
    <name type="synonym">Stegomyia albopicta</name>
    <dbReference type="NCBI Taxonomy" id="7160"/>
    <lineage>
        <taxon>Eukaryota</taxon>
        <taxon>Metazoa</taxon>
        <taxon>Ecdysozoa</taxon>
        <taxon>Arthropoda</taxon>
        <taxon>Hexapoda</taxon>
        <taxon>Insecta</taxon>
        <taxon>Pterygota</taxon>
        <taxon>Neoptera</taxon>
        <taxon>Endopterygota</taxon>
        <taxon>Diptera</taxon>
        <taxon>Nematocera</taxon>
        <taxon>Culicoidea</taxon>
        <taxon>Culicidae</taxon>
        <taxon>Culicinae</taxon>
        <taxon>Aedini</taxon>
        <taxon>Aedes</taxon>
        <taxon>Stegomyia</taxon>
    </lineage>
</organism>
<evidence type="ECO:0000313" key="1">
    <source>
        <dbReference type="EnsemblMetazoa" id="AALFPA23_021333.P31517"/>
    </source>
</evidence>
<dbReference type="GeneID" id="115256435"/>
<dbReference type="Proteomes" id="UP000069940">
    <property type="component" value="Unassembled WGS sequence"/>
</dbReference>
<dbReference type="GeneID" id="115260722"/>
<dbReference type="EnsemblMetazoa" id="AALFPA23_017158.R25026">
    <property type="protein sequence ID" value="AALFPA23_017158.P25026"/>
    <property type="gene ID" value="AALFPA23_017158"/>
</dbReference>
<evidence type="ECO:0000313" key="2">
    <source>
        <dbReference type="Proteomes" id="UP000069940"/>
    </source>
</evidence>
<accession>A0ABM1ZSS4</accession>
<dbReference type="RefSeq" id="XP_029723939.1">
    <property type="nucleotide sequence ID" value="XM_029868079.2"/>
</dbReference>
<dbReference type="RefSeq" id="XP_019537595.2">
    <property type="nucleotide sequence ID" value="XM_019682050.3"/>
</dbReference>
<dbReference type="GeneID" id="115264414"/>
<dbReference type="EnsemblMetazoa" id="AALFPA23_016159.R23548">
    <property type="protein sequence ID" value="AALFPA23_016159.P23548"/>
    <property type="gene ID" value="AALFPA23_016159"/>
</dbReference>
<dbReference type="GeneID" id="109419927"/>
<dbReference type="EnsemblMetazoa" id="AALFPA23_013201.R19096">
    <property type="protein sequence ID" value="AALFPA23_013201.P19096"/>
    <property type="gene ID" value="AALFPA23_013201"/>
</dbReference>
<dbReference type="GeneID" id="109432869"/>
<dbReference type="RefSeq" id="XP_062709193.1">
    <property type="nucleotide sequence ID" value="XM_062853209.1"/>
</dbReference>
<dbReference type="EnsemblMetazoa" id="AALFPA23_009795.R13558">
    <property type="protein sequence ID" value="AALFPA23_009795.P13558"/>
    <property type="gene ID" value="AALFPA23_009795"/>
</dbReference>
<dbReference type="RefSeq" id="XP_029710869.2">
    <property type="nucleotide sequence ID" value="XM_029855009.2"/>
</dbReference>
<dbReference type="EnsemblMetazoa" id="AALFPA23_024830.R37011">
    <property type="protein sequence ID" value="AALFPA23_024830.P37011"/>
    <property type="gene ID" value="AALFPA23_024830"/>
</dbReference>
<protein>
    <submittedName>
        <fullName evidence="1">Uncharacterized protein</fullName>
    </submittedName>
</protein>
<dbReference type="GeneID" id="134287882"/>
<dbReference type="RefSeq" id="XP_062707004.1">
    <property type="nucleotide sequence ID" value="XM_062851020.1"/>
</dbReference>
<dbReference type="RefSeq" id="XP_029708511.1">
    <property type="nucleotide sequence ID" value="XM_029852651.2"/>
</dbReference>
<dbReference type="EnsemblMetazoa" id="AALFPA23_004150.R4959">
    <property type="protein sequence ID" value="AALFPA23_004150.P4959"/>
    <property type="gene ID" value="AALFPA23_004150"/>
</dbReference>
<dbReference type="RefSeq" id="XP_019549745.1">
    <property type="nucleotide sequence ID" value="XM_019694200.3"/>
</dbReference>
<dbReference type="RefSeq" id="XP_029727173.1">
    <property type="nucleotide sequence ID" value="XM_029871313.2"/>
</dbReference>
<dbReference type="GeneID" id="115254960"/>
<dbReference type="GeneID" id="109408685"/>
<dbReference type="GeneID" id="109622914"/>
<dbReference type="PANTHER" id="PTHR46114:SF1">
    <property type="entry name" value="ZAD DOMAIN-CONTAINING PROTEIN"/>
    <property type="match status" value="1"/>
</dbReference>
<dbReference type="PANTHER" id="PTHR46114">
    <property type="entry name" value="APPLE DOMAIN-CONTAINING PROTEIN"/>
    <property type="match status" value="1"/>
</dbReference>
<sequence length="598" mass="69420">MEEQQVAAAEQIVDHTSENVASSVNQKLRPVDNGKPEMLWRSDDCNHHPDDFCYICGYFITRTTTKHTLRKDTKLYEAYKQYFNIEVEHQDKQWVPHYACHNCTRRLHGWYQGENRLMEFAVPRIWHSPSNHQTDCYFCVVNLASGQKKSTYPDIPSSRAPIPHSAERPIPQRTCETAVSTTTISTVSGSSVPSSESLQLQGGVLNIPHYPNQTEINDLIRDLALPKNKSELLLSRLKQWSLLDESVRITSQRTRDEEFSSYYTSEDGICFCRDIEGLFSEIGIPLIVRDWRLFIDGSSKSLKVVLLHNRVKSEQYPSLPIAHSILLKESYATTKLLFNKIQYEKFGWEVIGDFKMIGFLIGLQGGYTKFPCFLCLWDSRDTENHYKIKNWEIRAQYKIGEKNVKNDPVVNMEKILMPPLHIKLGLIKQFVKALNKDSESFKFITKLFPKLSEAKITAGVFTGPQVKKLIKSESFPKLLNEKEKAAWKSFRDIVQGFLGNNRDPRYEAIVHELMKNFETMGCRMSLKVHILHSHLDKFKENMGVYSEEQGERFHQDIKHMEQRYQCQATSKMMGDYVWSLMRDTTTEYTRQPISKLHF</sequence>
<name>A0ABM1ZSS4_AEDAL</name>
<dbReference type="RefSeq" id="XP_062702276.1">
    <property type="nucleotide sequence ID" value="XM_062846292.1"/>
</dbReference>
<dbReference type="EnsemblMetazoa" id="AALFPA23_021333.R31517">
    <property type="protein sequence ID" value="AALFPA23_021333.P31517"/>
    <property type="gene ID" value="AALFPA23_021333"/>
</dbReference>
<reference evidence="1" key="2">
    <citation type="submission" date="2025-05" db="UniProtKB">
        <authorList>
            <consortium name="EnsemblMetazoa"/>
        </authorList>
    </citation>
    <scope>IDENTIFICATION</scope>
    <source>
        <strain evidence="1">Foshan</strain>
    </source>
</reference>
<dbReference type="GeneID" id="109401747"/>
<dbReference type="RefSeq" id="XP_029723938.2">
    <property type="nucleotide sequence ID" value="XM_029868078.2"/>
</dbReference>
<dbReference type="RefSeq" id="XP_062698578.1">
    <property type="nucleotide sequence ID" value="XM_062842594.1"/>
</dbReference>
<dbReference type="EnsemblMetazoa" id="AALFPA23_016198.R23600">
    <property type="protein sequence ID" value="AALFPA23_016198.P23600"/>
    <property type="gene ID" value="AALFPA23_016198"/>
</dbReference>
<proteinExistence type="predicted"/>
<dbReference type="EnsemblMetazoa" id="AALFPA23_000146.R39245">
    <property type="protein sequence ID" value="AALFPA23_000146.P39245"/>
    <property type="gene ID" value="AALFPA23_000146"/>
</dbReference>